<protein>
    <submittedName>
        <fullName evidence="1">Uncharacterized protein</fullName>
    </submittedName>
</protein>
<reference evidence="1 2" key="1">
    <citation type="journal article" date="2000" name="Nature">
        <title>The genome sequence of the plant pathogen Xylella fastidiosa.</title>
        <authorList>
            <person name="Simpson A.J."/>
            <person name="Reinach F.C."/>
            <person name="Arruda P."/>
            <person name="Abreu F.A."/>
            <person name="Acencio M."/>
            <person name="Alvarenga R."/>
            <person name="Alves L.M."/>
            <person name="Araya J.E."/>
            <person name="Baia G.S."/>
            <person name="Baptista C.S."/>
            <person name="Barros M.H."/>
            <person name="Bonaccorsi E.D."/>
            <person name="Bordin S."/>
            <person name="Bove J.M."/>
            <person name="Briones M.R."/>
            <person name="Bueno M.R."/>
            <person name="Camargo A.A."/>
            <person name="Camargo L.E."/>
            <person name="Carraro D.M."/>
            <person name="Carrer H."/>
            <person name="Colauto N.B."/>
            <person name="Colombo C."/>
            <person name="Costa F.F."/>
            <person name="Costa M.C."/>
            <person name="Costa-Neto C.M."/>
            <person name="Coutinho L.L."/>
            <person name="Cristofani M."/>
            <person name="Dias-Neto E."/>
            <person name="Docena C."/>
            <person name="El-Dorry H."/>
            <person name="Facincani A.P."/>
            <person name="Ferreira A.J."/>
            <person name="Ferreira V.C."/>
            <person name="Ferro J.A."/>
            <person name="Fraga J.S."/>
            <person name="Franca S.C."/>
            <person name="Franco M.C."/>
            <person name="Frohme M."/>
            <person name="Furlan L.R."/>
            <person name="Garnier M."/>
            <person name="Goldman G.H."/>
            <person name="Goldman M.H."/>
            <person name="Gomes S.L."/>
            <person name="Gruber A."/>
            <person name="Ho P.L."/>
            <person name="Hoheisel J.D."/>
            <person name="Junqueira M.L."/>
            <person name="Kemper E.L."/>
            <person name="Kitajima J.P."/>
            <person name="Krieger J.E."/>
            <person name="Kuramae E.E."/>
            <person name="Laigret F."/>
            <person name="Lambais M.R."/>
            <person name="Leite L.C."/>
            <person name="Lemos E.G."/>
            <person name="Lemos M.V."/>
            <person name="Lopes S.A."/>
            <person name="Lopes C.R."/>
            <person name="Machado J.A."/>
            <person name="Machado M.A."/>
            <person name="Madeira A.M."/>
            <person name="Madeira H.M."/>
            <person name="Marino C.L."/>
            <person name="Marques M.V."/>
            <person name="Martins E.A."/>
            <person name="Martins E.M."/>
            <person name="Matsukuma A.Y."/>
            <person name="Menck C.F."/>
            <person name="Miracca E.C."/>
            <person name="Miyaki C.Y."/>
            <person name="Monteriro-Vitorello C.B."/>
            <person name="Moon D.H."/>
            <person name="Nagai M.A."/>
            <person name="Nascimento A.L."/>
            <person name="Netto L.E."/>
            <person name="Nhani A.Jr."/>
            <person name="Nobrega F.G."/>
            <person name="Nunes L.R."/>
            <person name="Oliveira M.A."/>
            <person name="de Oliveira M.C."/>
            <person name="de Oliveira R.C."/>
            <person name="Palmieri D.A."/>
            <person name="Paris A."/>
            <person name="Peixoto B.R."/>
            <person name="Pereira G.A."/>
            <person name="Pereira H.A.Jr."/>
            <person name="Pesquero J.B."/>
            <person name="Quaggio R.B."/>
            <person name="Roberto P.G."/>
            <person name="Rodrigues V."/>
            <person name="de M Rosa A.J."/>
            <person name="de Rosa V.E.Jr."/>
            <person name="de Sa R.G."/>
            <person name="Santelli R.V."/>
            <person name="Sawasaki H.E."/>
            <person name="da Silva A.C."/>
            <person name="da Silva A.M."/>
            <person name="da Silva F.R."/>
            <person name="da Silva W.A.Jr."/>
            <person name="da Silveira J.F."/>
            <person name="Silvestri M.L."/>
            <person name="Siqueira W.J."/>
            <person name="de Souza A.A."/>
            <person name="de Souza A.P."/>
            <person name="Terenzi M.F."/>
            <person name="Truffi D."/>
            <person name="Tsai S.M."/>
            <person name="Tsuhako M.H."/>
            <person name="Vallada H."/>
            <person name="Van Sluys M.A."/>
            <person name="Verjovski-Almeida S."/>
            <person name="Vettore A.L."/>
            <person name="Zago M.A."/>
            <person name="Zatz M."/>
            <person name="Meidanis J."/>
            <person name="Setubal J.C."/>
        </authorList>
    </citation>
    <scope>NUCLEOTIDE SEQUENCE [LARGE SCALE GENOMIC DNA]</scope>
    <source>
        <strain evidence="1 2">9a5c</strain>
    </source>
</reference>
<accession>Q9PGT1</accession>
<dbReference type="EMBL" id="AE003849">
    <property type="protein sequence ID" value="AAF83030.1"/>
    <property type="molecule type" value="Genomic_DNA"/>
</dbReference>
<evidence type="ECO:0000313" key="1">
    <source>
        <dbReference type="EMBL" id="AAF83030.1"/>
    </source>
</evidence>
<dbReference type="Proteomes" id="UP000000812">
    <property type="component" value="Chromosome"/>
</dbReference>
<gene>
    <name evidence="1" type="ordered locus">XF_0217</name>
</gene>
<dbReference type="KEGG" id="xfa:XF_0217"/>
<evidence type="ECO:0000313" key="2">
    <source>
        <dbReference type="Proteomes" id="UP000000812"/>
    </source>
</evidence>
<dbReference type="PIR" id="E82833">
    <property type="entry name" value="E82833"/>
</dbReference>
<name>Q9PGT1_XYLFA</name>
<proteinExistence type="predicted"/>
<sequence>MALHEGSAKQQHNSNLTACNFPLSSIFTLQAGTKECLIQLGGFQIHATKVS</sequence>
<organism evidence="1 2">
    <name type="scientific">Xylella fastidiosa (strain 9a5c)</name>
    <dbReference type="NCBI Taxonomy" id="160492"/>
    <lineage>
        <taxon>Bacteria</taxon>
        <taxon>Pseudomonadati</taxon>
        <taxon>Pseudomonadota</taxon>
        <taxon>Gammaproteobacteria</taxon>
        <taxon>Lysobacterales</taxon>
        <taxon>Lysobacteraceae</taxon>
        <taxon>Xylella</taxon>
    </lineage>
</organism>
<dbReference type="AlphaFoldDB" id="Q9PGT1"/>
<dbReference type="HOGENOM" id="CLU_3105502_0_0_6"/>